<protein>
    <submittedName>
        <fullName evidence="2">Disulfide bond formation protein DsbA</fullName>
    </submittedName>
</protein>
<reference evidence="2 3" key="1">
    <citation type="submission" date="2018-02" db="EMBL/GenBank/DDBJ databases">
        <title>8 Nocardia nova and 1 Nocardia cyriacigeorgica strain used for evolution to TMP-SMX.</title>
        <authorList>
            <person name="Mehta H."/>
            <person name="Weng J."/>
            <person name="Shamoo Y."/>
        </authorList>
    </citation>
    <scope>NUCLEOTIDE SEQUENCE [LARGE SCALE GENOMIC DNA]</scope>
    <source>
        <strain evidence="2 3">BAA2227</strain>
    </source>
</reference>
<feature type="region of interest" description="Disordered" evidence="1">
    <location>
        <begin position="186"/>
        <end position="205"/>
    </location>
</feature>
<dbReference type="EMBL" id="PSZD01000002">
    <property type="protein sequence ID" value="PPJ32276.1"/>
    <property type="molecule type" value="Genomic_DNA"/>
</dbReference>
<evidence type="ECO:0000313" key="3">
    <source>
        <dbReference type="Proteomes" id="UP000238356"/>
    </source>
</evidence>
<name>A0A2S6ADV9_9NOCA</name>
<dbReference type="InterPro" id="IPR053977">
    <property type="entry name" value="Rv2466c-like"/>
</dbReference>
<accession>A0A2S6ADV9</accession>
<evidence type="ECO:0000313" key="2">
    <source>
        <dbReference type="EMBL" id="PPJ32276.1"/>
    </source>
</evidence>
<keyword evidence="3" id="KW-1185">Reference proteome</keyword>
<evidence type="ECO:0000256" key="1">
    <source>
        <dbReference type="SAM" id="MobiDB-lite"/>
    </source>
</evidence>
<proteinExistence type="predicted"/>
<comment type="caution">
    <text evidence="2">The sequence shown here is derived from an EMBL/GenBank/DDBJ whole genome shotgun (WGS) entry which is preliminary data.</text>
</comment>
<dbReference type="RefSeq" id="WP_104362645.1">
    <property type="nucleotide sequence ID" value="NZ_PSZD01000002.1"/>
</dbReference>
<sequence>MTDITLYVDPVCPFSWVTARWLQTAAADAGARVTLRQMSLAVLNEGHEVDADHRPMLERSRRIGRVFAAATRLYGVEGFTRLYHEFGTVAHTRREPISDETMRTMLTRAGMDPALADDAEDMTLDESVADAHRHSQQALGDRSGSPIVVIDGRGFSGPVLTEIPGPREGKQLFDALVIVASTPGFAAMQSPYSGPPDTTEPAVDA</sequence>
<dbReference type="InterPro" id="IPR036249">
    <property type="entry name" value="Thioredoxin-like_sf"/>
</dbReference>
<dbReference type="Proteomes" id="UP000238356">
    <property type="component" value="Unassembled WGS sequence"/>
</dbReference>
<gene>
    <name evidence="2" type="ORF">C5F51_03815</name>
</gene>
<dbReference type="Gene3D" id="3.40.30.10">
    <property type="entry name" value="Glutaredoxin"/>
    <property type="match status" value="1"/>
</dbReference>
<dbReference type="SUPFAM" id="SSF52833">
    <property type="entry name" value="Thioredoxin-like"/>
    <property type="match status" value="1"/>
</dbReference>
<dbReference type="Pfam" id="PF22234">
    <property type="entry name" value="Rv2466c-like"/>
    <property type="match status" value="1"/>
</dbReference>
<organism evidence="2 3">
    <name type="scientific">Nocardia nova</name>
    <dbReference type="NCBI Taxonomy" id="37330"/>
    <lineage>
        <taxon>Bacteria</taxon>
        <taxon>Bacillati</taxon>
        <taxon>Actinomycetota</taxon>
        <taxon>Actinomycetes</taxon>
        <taxon>Mycobacteriales</taxon>
        <taxon>Nocardiaceae</taxon>
        <taxon>Nocardia</taxon>
    </lineage>
</organism>
<dbReference type="AlphaFoldDB" id="A0A2S6ADV9"/>